<dbReference type="InterPro" id="IPR044665">
    <property type="entry name" value="E_coli_cyclophilin_A-like"/>
</dbReference>
<comment type="caution">
    <text evidence="6">The sequence shown here is derived from an EMBL/GenBank/DDBJ whole genome shotgun (WGS) entry which is preliminary data.</text>
</comment>
<reference evidence="6" key="1">
    <citation type="submission" date="2022-03" db="EMBL/GenBank/DDBJ databases">
        <title>Identification of a novel bacterium isolated from mangrove sediments.</title>
        <authorList>
            <person name="Pan X."/>
        </authorList>
    </citation>
    <scope>NUCLEOTIDE SEQUENCE</scope>
    <source>
        <strain evidence="6">B2637</strain>
    </source>
</reference>
<dbReference type="RefSeq" id="WP_243798801.1">
    <property type="nucleotide sequence ID" value="NZ_JALHAT010000008.1"/>
</dbReference>
<evidence type="ECO:0000259" key="5">
    <source>
        <dbReference type="Pfam" id="PF00160"/>
    </source>
</evidence>
<organism evidence="6 7">
    <name type="scientific">Novosphingobium mangrovi</name>
    <name type="common">ex Hu et al. 2023</name>
    <dbReference type="NCBI Taxonomy" id="2930094"/>
    <lineage>
        <taxon>Bacteria</taxon>
        <taxon>Pseudomonadati</taxon>
        <taxon>Pseudomonadota</taxon>
        <taxon>Alphaproteobacteria</taxon>
        <taxon>Sphingomonadales</taxon>
        <taxon>Sphingomonadaceae</taxon>
        <taxon>Novosphingobium</taxon>
    </lineage>
</organism>
<dbReference type="Pfam" id="PF00160">
    <property type="entry name" value="Pro_isomerase"/>
    <property type="match status" value="2"/>
</dbReference>
<keyword evidence="2" id="KW-0697">Rotamase</keyword>
<evidence type="ECO:0000313" key="7">
    <source>
        <dbReference type="Proteomes" id="UP001162802"/>
    </source>
</evidence>
<keyword evidence="3 6" id="KW-0413">Isomerase</keyword>
<sequence>MRIFLRHLLPLLAVTSALASPLEAQEGAPDVTPDSIVKASKAREWRKIAPSDLMVMELAPATDGTPRRVVIQLMPPPFSVPWTHNMRALVAARWYDGIAIVRVQDNYVVQWGDPEGENPAKAKPLPDGLCTPGEGDYTTSFAQDDYPECAPEAGVLAQMTDLDPQSLFIEEDTPPASIPATTTAQADMGWHTRDSYAPWVEFYQGWPVATDAPEDPTETDPRFWPLHCYGAVGVGRNYSPDTGTGAELYAVIGQAPRQLDRNIAVVGRVIEGMEYLSSLPRGTGELSFYETPQERTPIVSVRMGDEVADLPAFEYLATDSVSFEKYVASRANRKDTFYIQPTGGIDICNIPVPIRHAAK</sequence>
<dbReference type="PANTHER" id="PTHR43246">
    <property type="entry name" value="PEPTIDYL-PROLYL CIS-TRANS ISOMERASE CYP38, CHLOROPLASTIC"/>
    <property type="match status" value="1"/>
</dbReference>
<evidence type="ECO:0000256" key="2">
    <source>
        <dbReference type="ARBA" id="ARBA00023110"/>
    </source>
</evidence>
<dbReference type="Gene3D" id="2.40.100.10">
    <property type="entry name" value="Cyclophilin-like"/>
    <property type="match status" value="2"/>
</dbReference>
<feature type="chain" id="PRO_5046348872" description="peptidylprolyl isomerase" evidence="4">
    <location>
        <begin position="20"/>
        <end position="359"/>
    </location>
</feature>
<gene>
    <name evidence="6" type="ORF">MTR65_07715</name>
</gene>
<protein>
    <recommendedName>
        <fullName evidence="1">peptidylprolyl isomerase</fullName>
        <ecNumber evidence="1">5.2.1.8</ecNumber>
    </recommendedName>
</protein>
<dbReference type="GO" id="GO:0016853">
    <property type="term" value="F:isomerase activity"/>
    <property type="evidence" value="ECO:0007669"/>
    <property type="project" value="UniProtKB-KW"/>
</dbReference>
<evidence type="ECO:0000256" key="3">
    <source>
        <dbReference type="ARBA" id="ARBA00023235"/>
    </source>
</evidence>
<accession>A0ABT0ABK0</accession>
<keyword evidence="4" id="KW-0732">Signal</keyword>
<feature type="signal peptide" evidence="4">
    <location>
        <begin position="1"/>
        <end position="19"/>
    </location>
</feature>
<keyword evidence="7" id="KW-1185">Reference proteome</keyword>
<dbReference type="EC" id="5.2.1.8" evidence="1"/>
<dbReference type="InterPro" id="IPR002130">
    <property type="entry name" value="Cyclophilin-type_PPIase_dom"/>
</dbReference>
<evidence type="ECO:0000313" key="6">
    <source>
        <dbReference type="EMBL" id="MCJ1960560.1"/>
    </source>
</evidence>
<feature type="domain" description="PPIase cyclophilin-type" evidence="5">
    <location>
        <begin position="84"/>
        <end position="122"/>
    </location>
</feature>
<dbReference type="InterPro" id="IPR029000">
    <property type="entry name" value="Cyclophilin-like_dom_sf"/>
</dbReference>
<proteinExistence type="predicted"/>
<dbReference type="EMBL" id="JALHAT010000008">
    <property type="protein sequence ID" value="MCJ1960560.1"/>
    <property type="molecule type" value="Genomic_DNA"/>
</dbReference>
<dbReference type="SUPFAM" id="SSF50891">
    <property type="entry name" value="Cyclophilin-like"/>
    <property type="match status" value="1"/>
</dbReference>
<feature type="domain" description="PPIase cyclophilin-type" evidence="5">
    <location>
        <begin position="215"/>
        <end position="301"/>
    </location>
</feature>
<evidence type="ECO:0000256" key="1">
    <source>
        <dbReference type="ARBA" id="ARBA00013194"/>
    </source>
</evidence>
<name>A0ABT0ABK0_9SPHN</name>
<evidence type="ECO:0000256" key="4">
    <source>
        <dbReference type="SAM" id="SignalP"/>
    </source>
</evidence>
<dbReference type="Proteomes" id="UP001162802">
    <property type="component" value="Unassembled WGS sequence"/>
</dbReference>